<dbReference type="RefSeq" id="WP_044887946.1">
    <property type="nucleotide sequence ID" value="NZ_JYFN01000066.1"/>
</dbReference>
<proteinExistence type="predicted"/>
<evidence type="ECO:0000313" key="2">
    <source>
        <dbReference type="EMBL" id="KJE20250.1"/>
    </source>
</evidence>
<evidence type="ECO:0000256" key="1">
    <source>
        <dbReference type="SAM" id="MobiDB-lite"/>
    </source>
</evidence>
<comment type="caution">
    <text evidence="2">The sequence shown here is derived from an EMBL/GenBank/DDBJ whole genome shotgun (WGS) entry which is preliminary data.</text>
</comment>
<protein>
    <submittedName>
        <fullName evidence="2">Uncharacterized protein</fullName>
    </submittedName>
</protein>
<dbReference type="PATRIC" id="fig|1502723.3.peg.5891"/>
<reference evidence="3" key="1">
    <citation type="submission" date="2015-02" db="EMBL/GenBank/DDBJ databases">
        <title>Draft Genome of Frankia sp. CpI1-S.</title>
        <authorList>
            <person name="Oshone R.T."/>
            <person name="Ngom M."/>
            <person name="Ghodhbane-Gtari F."/>
            <person name="Gtari M."/>
            <person name="Morris K."/>
            <person name="Thomas K."/>
            <person name="Sen A."/>
            <person name="Tisa L.S."/>
        </authorList>
    </citation>
    <scope>NUCLEOTIDE SEQUENCE [LARGE SCALE GENOMIC DNA]</scope>
    <source>
        <strain evidence="3">CpI1-S</strain>
    </source>
</reference>
<dbReference type="OrthoDB" id="5125216at2"/>
<feature type="region of interest" description="Disordered" evidence="1">
    <location>
        <begin position="70"/>
        <end position="93"/>
    </location>
</feature>
<dbReference type="AlphaFoldDB" id="A0A0D8B839"/>
<accession>A0A0D8B839</accession>
<evidence type="ECO:0000313" key="3">
    <source>
        <dbReference type="Proteomes" id="UP000032545"/>
    </source>
</evidence>
<sequence length="93" mass="9929">MRIRPSVVIALGLGYVLGSRGGREHYDVIMRQLREVRERPEVQSAAGVVSAQAGTVFQRVRGLFAGEVESSGTRPFRPVAAHSSNGVSSVGAH</sequence>
<reference evidence="2 3" key="2">
    <citation type="journal article" date="2016" name="Genome Announc.">
        <title>Permanent Draft Genome Sequences for Two Variants of Frankia sp. Strain CpI1, the First Frankia Strain Isolated from Root Nodules of Comptonia peregrina.</title>
        <authorList>
            <person name="Oshone R."/>
            <person name="Hurst S.G.IV."/>
            <person name="Abebe-Akele F."/>
            <person name="Simpson S."/>
            <person name="Morris K."/>
            <person name="Thomas W.K."/>
            <person name="Tisa L.S."/>
        </authorList>
    </citation>
    <scope>NUCLEOTIDE SEQUENCE [LARGE SCALE GENOMIC DNA]</scope>
    <source>
        <strain evidence="3">CpI1-S</strain>
    </source>
</reference>
<dbReference type="EMBL" id="JYFN01000066">
    <property type="protein sequence ID" value="KJE20250.1"/>
    <property type="molecule type" value="Genomic_DNA"/>
</dbReference>
<organism evidence="2 3">
    <name type="scientific">Frankia torreyi</name>
    <dbReference type="NCBI Taxonomy" id="1856"/>
    <lineage>
        <taxon>Bacteria</taxon>
        <taxon>Bacillati</taxon>
        <taxon>Actinomycetota</taxon>
        <taxon>Actinomycetes</taxon>
        <taxon>Frankiales</taxon>
        <taxon>Frankiaceae</taxon>
        <taxon>Frankia</taxon>
    </lineage>
</organism>
<feature type="compositionally biased region" description="Polar residues" evidence="1">
    <location>
        <begin position="82"/>
        <end position="93"/>
    </location>
</feature>
<gene>
    <name evidence="2" type="ORF">FF36_05473</name>
</gene>
<name>A0A0D8B839_9ACTN</name>
<keyword evidence="3" id="KW-1185">Reference proteome</keyword>
<dbReference type="Proteomes" id="UP000032545">
    <property type="component" value="Unassembled WGS sequence"/>
</dbReference>